<protein>
    <submittedName>
        <fullName evidence="4">Phenylalanine ammonium lyase</fullName>
    </submittedName>
</protein>
<dbReference type="GO" id="GO:0005737">
    <property type="term" value="C:cytoplasm"/>
    <property type="evidence" value="ECO:0007669"/>
    <property type="project" value="InterPro"/>
</dbReference>
<dbReference type="Gene3D" id="1.20.200.10">
    <property type="entry name" value="Fumarase/aspartase (Central domain)"/>
    <property type="match status" value="1"/>
</dbReference>
<dbReference type="NCBIfam" id="TIGR01226">
    <property type="entry name" value="phe_am_lyase"/>
    <property type="match status" value="1"/>
</dbReference>
<dbReference type="Gene3D" id="1.10.275.10">
    <property type="entry name" value="Fumarase/aspartase (N-terminal domain)"/>
    <property type="match status" value="1"/>
</dbReference>
<evidence type="ECO:0000256" key="3">
    <source>
        <dbReference type="SAM" id="MobiDB-lite"/>
    </source>
</evidence>
<sequence length="732" mass="79084">MVLDGTRDANLNSLNGSPFTPFKDVRPNPVESKASTLLAQFITSQRELAKYKNGQSVVIDGHTLTTAGVVAAARHHSQIRLDESQHVKDRVVKSRKVISDKVESGASVYGLSTGFGGSGALFLISPPLLWEMRCCKHQHVGILPISNEPLDTLPLLDPITSTAMPESWVRGAMLVRMNSLIRGHSGVRWDLLEKMKEVFMANITPVVPIRSSISASGDLSPLSYIAGTLSTLSFIRSFTTIPYTMSHQLVILQSRSFTGLVLLGPRRIGSSVDVLAEHKIEPLTLASKEPLGILNGTAFSASVAALALHDAAHLALLAQVCTAMGVEALRGNRSSFHSFIHATARPHPGQVESAQTIWDLLQGSKLAHMHEEEVSLKEDRYSLRQDRYPLRTAPQFLGPQLEDILAAHATVTLECNTTTDNPLIDGETGEVHHGGNFQAMAVTNAMEKTRLALAHIGKLLFAQSTELANPMMNNGLPPSLAASDPSLNYHGKGIDIATASYVAELGHLAAPVSTHIQSAEMHNQAINSLALISGRSTIAAIQVLSLLTASYLYLLCQALDLRAMQDELPLWARENRERRTRCCLGTPLARSLSSPPNLAPKLMTSTSTLLLSALTAPTSASSITNTGTALAAIPELQSRIAARAVELQEKLRTEFLSGERGPTPAAGLLGKTKVIYTYIRQNLGVRMHGAENYGLFKNGLGRDEVTIGQNISVIYEAIRDGKMEPVVLSIFY</sequence>
<dbReference type="SUPFAM" id="SSF48557">
    <property type="entry name" value="L-aspartase-like"/>
    <property type="match status" value="1"/>
</dbReference>
<dbReference type="CDD" id="cd00332">
    <property type="entry name" value="PAL-HAL"/>
    <property type="match status" value="1"/>
</dbReference>
<dbReference type="Proteomes" id="UP000521943">
    <property type="component" value="Unassembled WGS sequence"/>
</dbReference>
<feature type="region of interest" description="Disordered" evidence="3">
    <location>
        <begin position="1"/>
        <end position="27"/>
    </location>
</feature>
<dbReference type="InterPro" id="IPR023144">
    <property type="entry name" value="Phe_NH3-lyase_shielding_dom_sf"/>
</dbReference>
<evidence type="ECO:0000256" key="1">
    <source>
        <dbReference type="ARBA" id="ARBA00007238"/>
    </source>
</evidence>
<proteinExistence type="inferred from homology"/>
<dbReference type="EMBL" id="JACGCI010000006">
    <property type="protein sequence ID" value="KAF6762968.1"/>
    <property type="molecule type" value="Genomic_DNA"/>
</dbReference>
<dbReference type="InterPro" id="IPR024083">
    <property type="entry name" value="Fumarase/histidase_N"/>
</dbReference>
<evidence type="ECO:0000313" key="5">
    <source>
        <dbReference type="Proteomes" id="UP000521943"/>
    </source>
</evidence>
<dbReference type="InterPro" id="IPR008948">
    <property type="entry name" value="L-Aspartase-like"/>
</dbReference>
<keyword evidence="2 4" id="KW-0456">Lyase</keyword>
<feature type="compositionally biased region" description="Polar residues" evidence="3">
    <location>
        <begin position="9"/>
        <end position="18"/>
    </location>
</feature>
<dbReference type="GO" id="GO:0006559">
    <property type="term" value="P:L-phenylalanine catabolic process"/>
    <property type="evidence" value="ECO:0007669"/>
    <property type="project" value="InterPro"/>
</dbReference>
<gene>
    <name evidence="4" type="ORF">DFP72DRAFT_1060171</name>
</gene>
<name>A0A8H6IET0_9AGAR</name>
<accession>A0A8H6IET0</accession>
<evidence type="ECO:0000313" key="4">
    <source>
        <dbReference type="EMBL" id="KAF6762968.1"/>
    </source>
</evidence>
<reference evidence="4 5" key="1">
    <citation type="submission" date="2020-07" db="EMBL/GenBank/DDBJ databases">
        <title>Comparative genomics of pyrophilous fungi reveals a link between fire events and developmental genes.</title>
        <authorList>
            <consortium name="DOE Joint Genome Institute"/>
            <person name="Steindorff A.S."/>
            <person name="Carver A."/>
            <person name="Calhoun S."/>
            <person name="Stillman K."/>
            <person name="Liu H."/>
            <person name="Lipzen A."/>
            <person name="Pangilinan J."/>
            <person name="Labutti K."/>
            <person name="Bruns T.D."/>
            <person name="Grigoriev I.V."/>
        </authorList>
    </citation>
    <scope>NUCLEOTIDE SEQUENCE [LARGE SCALE GENOMIC DNA]</scope>
    <source>
        <strain evidence="4 5">CBS 144469</strain>
    </source>
</reference>
<dbReference type="Gene3D" id="1.10.274.20">
    <property type="entry name" value="Phenylalanine ammonia-lyase 1, domain 3"/>
    <property type="match status" value="1"/>
</dbReference>
<dbReference type="OrthoDB" id="10051290at2759"/>
<dbReference type="InterPro" id="IPR022313">
    <property type="entry name" value="Phe/His_NH3-lyase_AS"/>
</dbReference>
<dbReference type="GO" id="GO:0016841">
    <property type="term" value="F:ammonia-lyase activity"/>
    <property type="evidence" value="ECO:0007669"/>
    <property type="project" value="InterPro"/>
</dbReference>
<evidence type="ECO:0000256" key="2">
    <source>
        <dbReference type="RuleBase" id="RU003954"/>
    </source>
</evidence>
<dbReference type="InterPro" id="IPR005922">
    <property type="entry name" value="Phe_NH3-lyase"/>
</dbReference>
<comment type="caution">
    <text evidence="4">The sequence shown here is derived from an EMBL/GenBank/DDBJ whole genome shotgun (WGS) entry which is preliminary data.</text>
</comment>
<dbReference type="PANTHER" id="PTHR10362">
    <property type="entry name" value="HISTIDINE AMMONIA-LYASE"/>
    <property type="match status" value="1"/>
</dbReference>
<comment type="similarity">
    <text evidence="1 2">Belongs to the PAL/histidase family.</text>
</comment>
<dbReference type="Pfam" id="PF00221">
    <property type="entry name" value="Lyase_aromatic"/>
    <property type="match status" value="1"/>
</dbReference>
<dbReference type="InterPro" id="IPR001106">
    <property type="entry name" value="Aromatic_Lyase"/>
</dbReference>
<dbReference type="AlphaFoldDB" id="A0A8H6IET0"/>
<keyword evidence="5" id="KW-1185">Reference proteome</keyword>
<dbReference type="PROSITE" id="PS00488">
    <property type="entry name" value="PAL_HISTIDASE"/>
    <property type="match status" value="1"/>
</dbReference>
<organism evidence="4 5">
    <name type="scientific">Ephemerocybe angulata</name>
    <dbReference type="NCBI Taxonomy" id="980116"/>
    <lineage>
        <taxon>Eukaryota</taxon>
        <taxon>Fungi</taxon>
        <taxon>Dikarya</taxon>
        <taxon>Basidiomycota</taxon>
        <taxon>Agaricomycotina</taxon>
        <taxon>Agaricomycetes</taxon>
        <taxon>Agaricomycetidae</taxon>
        <taxon>Agaricales</taxon>
        <taxon>Agaricineae</taxon>
        <taxon>Psathyrellaceae</taxon>
        <taxon>Ephemerocybe</taxon>
    </lineage>
</organism>